<dbReference type="PANTHER" id="PTHR30069">
    <property type="entry name" value="TONB-DEPENDENT OUTER MEMBRANE RECEPTOR"/>
    <property type="match status" value="1"/>
</dbReference>
<evidence type="ECO:0000256" key="13">
    <source>
        <dbReference type="ARBA" id="ARBA00023237"/>
    </source>
</evidence>
<keyword evidence="13 14" id="KW-0998">Cell outer membrane</keyword>
<evidence type="ECO:0000256" key="5">
    <source>
        <dbReference type="ARBA" id="ARBA00022496"/>
    </source>
</evidence>
<sequence length="726" mass="79539">MSSHQSFTITRLALAVALAMPLHAWAEEPLALDDDYVLATAREELKQAPGVSIITAEDLRKSPPANDLAEIIRRQPGVNLTGNSSSGARGNNRQIDIRGMGPENTLILIDGKPIASRNAVRYGWRGDRDTRGDTNWVPADQVERIEVLRGPAAARYGSGAAGGVINIVTRQAGAEQHGSLTLYQNFPSHAEEGATRRATFGLNGPLGESLSYRIYGNVARTDADDEDINRGHEIGNYTTAGREGVRNRDVNGVLAWRMTPEQVLELEAGFGRQGNIYAGDSMNNVASASLEAYRAPWIGRETNTLYRQNYAMTHRGEWDFGSTLNYLQYEQTRNTRLREGLAGGPEGNINSDQFGTIHLDTLTAHSEASLPLSFGVEQMLTFGAEFSEQKLEDGVSDLTAASNIANPAGGLDSKMAMRILSFFIEDNIELRPGTILTPGLRFDHNDQTGDNWSPALNLSQMLSDTLTLKAGIARAYKAPNLYQLNPGYALYSAGNGCWAYSGTGCFLLGNENLEAETSVNKELGIEYRQGGWSASATWFRNDYRNKIEAGRRPVGTYFTRGAEQDVYLWENVPRAVVEGIEGSLGVPLADDLRWTTNLTWMLDSENKETGEPLSIIPEFTLNSTLDWQASAPLSLQARVTWYGRQTPGKYGYQGVALSGDARREIPPYALVGLSGTYELSRNLSLSAGIDNLFDKRLYREGNAVVAGAYTYNEPGRTFFTSISTTF</sequence>
<keyword evidence="12 20" id="KW-0675">Receptor</keyword>
<evidence type="ECO:0000256" key="11">
    <source>
        <dbReference type="ARBA" id="ARBA00023136"/>
    </source>
</evidence>
<evidence type="ECO:0000256" key="10">
    <source>
        <dbReference type="ARBA" id="ARBA00023077"/>
    </source>
</evidence>
<dbReference type="InterPro" id="IPR039426">
    <property type="entry name" value="TonB-dep_rcpt-like"/>
</dbReference>
<keyword evidence="6 14" id="KW-0812">Transmembrane</keyword>
<dbReference type="SUPFAM" id="SSF56935">
    <property type="entry name" value="Porins"/>
    <property type="match status" value="1"/>
</dbReference>
<dbReference type="GO" id="GO:0015344">
    <property type="term" value="F:siderophore uptake transmembrane transporter activity"/>
    <property type="evidence" value="ECO:0007669"/>
    <property type="project" value="TreeGrafter"/>
</dbReference>
<evidence type="ECO:0000256" key="14">
    <source>
        <dbReference type="PROSITE-ProRule" id="PRU01360"/>
    </source>
</evidence>
<dbReference type="GO" id="GO:0009279">
    <property type="term" value="C:cell outer membrane"/>
    <property type="evidence" value="ECO:0007669"/>
    <property type="project" value="UniProtKB-SubCell"/>
</dbReference>
<feature type="chain" id="PRO_5014808955" evidence="17">
    <location>
        <begin position="27"/>
        <end position="726"/>
    </location>
</feature>
<keyword evidence="4 14" id="KW-1134">Transmembrane beta strand</keyword>
<keyword evidence="3 14" id="KW-0813">Transport</keyword>
<comment type="subcellular location">
    <subcellularLocation>
        <location evidence="1 14">Cell outer membrane</location>
        <topology evidence="1 14">Multi-pass membrane protein</topology>
    </subcellularLocation>
</comment>
<comment type="similarity">
    <text evidence="2 14 16">Belongs to the TonB-dependent receptor family.</text>
</comment>
<evidence type="ECO:0000256" key="4">
    <source>
        <dbReference type="ARBA" id="ARBA00022452"/>
    </source>
</evidence>
<keyword evidence="7 17" id="KW-0732">Signal</keyword>
<dbReference type="InterPro" id="IPR000531">
    <property type="entry name" value="Beta-barrel_TonB"/>
</dbReference>
<dbReference type="Pfam" id="PF00593">
    <property type="entry name" value="TonB_dep_Rec_b-barrel"/>
    <property type="match status" value="1"/>
</dbReference>
<feature type="domain" description="TonB-dependent receptor-like beta-barrel" evidence="18">
    <location>
        <begin position="292"/>
        <end position="692"/>
    </location>
</feature>
<dbReference type="Pfam" id="PF07715">
    <property type="entry name" value="Plug"/>
    <property type="match status" value="1"/>
</dbReference>
<keyword evidence="9" id="KW-0406">Ion transport</keyword>
<feature type="domain" description="TonB-dependent receptor plug" evidence="19">
    <location>
        <begin position="50"/>
        <end position="164"/>
    </location>
</feature>
<keyword evidence="10 16" id="KW-0798">TonB box</keyword>
<name>A0A2N8T8Q4_STUST</name>
<dbReference type="GO" id="GO:0044718">
    <property type="term" value="P:siderophore transmembrane transport"/>
    <property type="evidence" value="ECO:0007669"/>
    <property type="project" value="TreeGrafter"/>
</dbReference>
<dbReference type="PANTHER" id="PTHR30069:SF51">
    <property type="entry name" value="FERRIENTEROBACTIN RECEPTOR"/>
    <property type="match status" value="1"/>
</dbReference>
<evidence type="ECO:0000256" key="17">
    <source>
        <dbReference type="SAM" id="SignalP"/>
    </source>
</evidence>
<evidence type="ECO:0000256" key="12">
    <source>
        <dbReference type="ARBA" id="ARBA00023170"/>
    </source>
</evidence>
<evidence type="ECO:0000256" key="7">
    <source>
        <dbReference type="ARBA" id="ARBA00022729"/>
    </source>
</evidence>
<dbReference type="RefSeq" id="WP_102892859.1">
    <property type="nucleotide sequence ID" value="NZ_JAMOHU010000009.1"/>
</dbReference>
<dbReference type="InterPro" id="IPR010105">
    <property type="entry name" value="TonB_sidphr_rcpt"/>
</dbReference>
<dbReference type="InterPro" id="IPR012910">
    <property type="entry name" value="Plug_dom"/>
</dbReference>
<evidence type="ECO:0000256" key="16">
    <source>
        <dbReference type="RuleBase" id="RU003357"/>
    </source>
</evidence>
<keyword evidence="11 14" id="KW-0472">Membrane</keyword>
<keyword evidence="5" id="KW-0410">Iron transport</keyword>
<proteinExistence type="inferred from homology"/>
<evidence type="ECO:0000313" key="20">
    <source>
        <dbReference type="EMBL" id="PNG11075.1"/>
    </source>
</evidence>
<dbReference type="NCBIfam" id="NF010051">
    <property type="entry name" value="PRK13528.1"/>
    <property type="match status" value="1"/>
</dbReference>
<organism evidence="20 21">
    <name type="scientific">Stutzerimonas stutzeri</name>
    <name type="common">Pseudomonas stutzeri</name>
    <dbReference type="NCBI Taxonomy" id="316"/>
    <lineage>
        <taxon>Bacteria</taxon>
        <taxon>Pseudomonadati</taxon>
        <taxon>Pseudomonadota</taxon>
        <taxon>Gammaproteobacteria</taxon>
        <taxon>Pseudomonadales</taxon>
        <taxon>Pseudomonadaceae</taxon>
        <taxon>Stutzerimonas</taxon>
    </lineage>
</organism>
<feature type="short sequence motif" description="TonB C-terminal box" evidence="15">
    <location>
        <begin position="709"/>
        <end position="726"/>
    </location>
</feature>
<dbReference type="NCBIfam" id="NF010048">
    <property type="entry name" value="PRK13524.1"/>
    <property type="match status" value="1"/>
</dbReference>
<reference evidence="20 21" key="1">
    <citation type="submission" date="2018-01" db="EMBL/GenBank/DDBJ databases">
        <title>Denitrification phenotypes of diverse strains of Pseudomonas stutzeri.</title>
        <authorList>
            <person name="Milligan D.A."/>
            <person name="Bergaust L."/>
            <person name="Bakken L.R."/>
            <person name="Frostegard A."/>
        </authorList>
    </citation>
    <scope>NUCLEOTIDE SEQUENCE [LARGE SCALE GENOMIC DNA]</scope>
    <source>
        <strain evidence="20 21">24a75</strain>
    </source>
</reference>
<dbReference type="PROSITE" id="PS52016">
    <property type="entry name" value="TONB_DEPENDENT_REC_3"/>
    <property type="match status" value="1"/>
</dbReference>
<dbReference type="InterPro" id="IPR036942">
    <property type="entry name" value="Beta-barrel_TonB_sf"/>
</dbReference>
<dbReference type="InterPro" id="IPR058134">
    <property type="entry name" value="PirA/FepA/PfeA"/>
</dbReference>
<keyword evidence="8" id="KW-0408">Iron</keyword>
<evidence type="ECO:0000259" key="18">
    <source>
        <dbReference type="Pfam" id="PF00593"/>
    </source>
</evidence>
<accession>A0A2N8T8Q4</accession>
<dbReference type="EMBL" id="POUT01000001">
    <property type="protein sequence ID" value="PNG11075.1"/>
    <property type="molecule type" value="Genomic_DNA"/>
</dbReference>
<evidence type="ECO:0000259" key="19">
    <source>
        <dbReference type="Pfam" id="PF07715"/>
    </source>
</evidence>
<evidence type="ECO:0000256" key="15">
    <source>
        <dbReference type="PROSITE-ProRule" id="PRU10144"/>
    </source>
</evidence>
<evidence type="ECO:0000256" key="3">
    <source>
        <dbReference type="ARBA" id="ARBA00022448"/>
    </source>
</evidence>
<evidence type="ECO:0000256" key="8">
    <source>
        <dbReference type="ARBA" id="ARBA00023004"/>
    </source>
</evidence>
<dbReference type="Gene3D" id="2.40.170.20">
    <property type="entry name" value="TonB-dependent receptor, beta-barrel domain"/>
    <property type="match status" value="1"/>
</dbReference>
<evidence type="ECO:0000256" key="9">
    <source>
        <dbReference type="ARBA" id="ARBA00023065"/>
    </source>
</evidence>
<evidence type="ECO:0000256" key="6">
    <source>
        <dbReference type="ARBA" id="ARBA00022692"/>
    </source>
</evidence>
<gene>
    <name evidence="20" type="ORF">CXK94_00400</name>
</gene>
<dbReference type="GO" id="GO:0042912">
    <property type="term" value="F:colicin transmembrane transporter activity"/>
    <property type="evidence" value="ECO:0007669"/>
    <property type="project" value="TreeGrafter"/>
</dbReference>
<evidence type="ECO:0000256" key="1">
    <source>
        <dbReference type="ARBA" id="ARBA00004571"/>
    </source>
</evidence>
<dbReference type="Gene3D" id="2.170.130.10">
    <property type="entry name" value="TonB-dependent receptor, plug domain"/>
    <property type="match status" value="1"/>
</dbReference>
<dbReference type="Proteomes" id="UP000236023">
    <property type="component" value="Unassembled WGS sequence"/>
</dbReference>
<dbReference type="GO" id="GO:0038023">
    <property type="term" value="F:signaling receptor activity"/>
    <property type="evidence" value="ECO:0007669"/>
    <property type="project" value="InterPro"/>
</dbReference>
<dbReference type="InterPro" id="IPR037066">
    <property type="entry name" value="Plug_dom_sf"/>
</dbReference>
<comment type="caution">
    <text evidence="20">The sequence shown here is derived from an EMBL/GenBank/DDBJ whole genome shotgun (WGS) entry which is preliminary data.</text>
</comment>
<dbReference type="AlphaFoldDB" id="A0A2N8T8Q4"/>
<dbReference type="PROSITE" id="PS01156">
    <property type="entry name" value="TONB_DEPENDENT_REC_2"/>
    <property type="match status" value="1"/>
</dbReference>
<dbReference type="NCBIfam" id="TIGR01783">
    <property type="entry name" value="TonB-siderophor"/>
    <property type="match status" value="1"/>
</dbReference>
<evidence type="ECO:0000256" key="2">
    <source>
        <dbReference type="ARBA" id="ARBA00009810"/>
    </source>
</evidence>
<evidence type="ECO:0000313" key="21">
    <source>
        <dbReference type="Proteomes" id="UP000236023"/>
    </source>
</evidence>
<protein>
    <submittedName>
        <fullName evidence="20">TonB-dependent siderophore receptor</fullName>
    </submittedName>
</protein>
<dbReference type="CDD" id="cd01347">
    <property type="entry name" value="ligand_gated_channel"/>
    <property type="match status" value="1"/>
</dbReference>
<dbReference type="GO" id="GO:0042931">
    <property type="term" value="F:enterobactin transmembrane transporter activity"/>
    <property type="evidence" value="ECO:0007669"/>
    <property type="project" value="TreeGrafter"/>
</dbReference>
<dbReference type="InterPro" id="IPR010917">
    <property type="entry name" value="TonB_rcpt_CS"/>
</dbReference>
<feature type="signal peptide" evidence="17">
    <location>
        <begin position="1"/>
        <end position="26"/>
    </location>
</feature>